<name>A0A2H0YUA8_9BACT</name>
<feature type="domain" description="Predicted membrane protein YciQ-like C-terminal" evidence="4">
    <location>
        <begin position="279"/>
        <end position="505"/>
    </location>
</feature>
<dbReference type="Proteomes" id="UP000228711">
    <property type="component" value="Unassembled WGS sequence"/>
</dbReference>
<dbReference type="Pfam" id="PF20990">
    <property type="entry name" value="DUF2207_C"/>
    <property type="match status" value="1"/>
</dbReference>
<evidence type="ECO:0000259" key="4">
    <source>
        <dbReference type="Pfam" id="PF20990"/>
    </source>
</evidence>
<keyword evidence="1" id="KW-0812">Transmembrane</keyword>
<feature type="signal peptide" evidence="2">
    <location>
        <begin position="1"/>
        <end position="30"/>
    </location>
</feature>
<feature type="transmembrane region" description="Helical" evidence="1">
    <location>
        <begin position="402"/>
        <end position="419"/>
    </location>
</feature>
<feature type="domain" description="DUF2207" evidence="3">
    <location>
        <begin position="37"/>
        <end position="226"/>
    </location>
</feature>
<accession>A0A2H0YUA8</accession>
<protein>
    <recommendedName>
        <fullName evidence="7">DUF2207 domain-containing protein</fullName>
    </recommendedName>
</protein>
<evidence type="ECO:0000313" key="6">
    <source>
        <dbReference type="Proteomes" id="UP000228711"/>
    </source>
</evidence>
<dbReference type="AlphaFoldDB" id="A0A2H0YUA8"/>
<keyword evidence="1" id="KW-1133">Transmembrane helix</keyword>
<dbReference type="InterPro" id="IPR018702">
    <property type="entry name" value="DUF2207"/>
</dbReference>
<evidence type="ECO:0000259" key="3">
    <source>
        <dbReference type="Pfam" id="PF09972"/>
    </source>
</evidence>
<feature type="chain" id="PRO_5013782759" description="DUF2207 domain-containing protein" evidence="2">
    <location>
        <begin position="31"/>
        <end position="530"/>
    </location>
</feature>
<evidence type="ECO:0000313" key="5">
    <source>
        <dbReference type="EMBL" id="PIS41879.1"/>
    </source>
</evidence>
<feature type="non-terminal residue" evidence="5">
    <location>
        <position position="530"/>
    </location>
</feature>
<dbReference type="EMBL" id="PEXV01000024">
    <property type="protein sequence ID" value="PIS41879.1"/>
    <property type="molecule type" value="Genomic_DNA"/>
</dbReference>
<organism evidence="5 6">
    <name type="scientific">Candidatus Kerfeldbacteria bacterium CG08_land_8_20_14_0_20_42_7</name>
    <dbReference type="NCBI Taxonomy" id="2014245"/>
    <lineage>
        <taxon>Bacteria</taxon>
        <taxon>Candidatus Kerfeldiibacteriota</taxon>
    </lineage>
</organism>
<reference evidence="6" key="1">
    <citation type="submission" date="2017-09" db="EMBL/GenBank/DDBJ databases">
        <title>Depth-based differentiation of microbial function through sediment-hosted aquifers and enrichment of novel symbionts in the deep terrestrial subsurface.</title>
        <authorList>
            <person name="Probst A.J."/>
            <person name="Ladd B."/>
            <person name="Jarett J.K."/>
            <person name="Geller-Mcgrath D.E."/>
            <person name="Sieber C.M.K."/>
            <person name="Emerson J.B."/>
            <person name="Anantharaman K."/>
            <person name="Thomas B.C."/>
            <person name="Malmstrom R."/>
            <person name="Stieglmeier M."/>
            <person name="Klingl A."/>
            <person name="Woyke T."/>
            <person name="Ryan C.M."/>
            <person name="Banfield J.F."/>
        </authorList>
    </citation>
    <scope>NUCLEOTIDE SEQUENCE [LARGE SCALE GENOMIC DNA]</scope>
</reference>
<proteinExistence type="predicted"/>
<keyword evidence="2" id="KW-0732">Signal</keyword>
<keyword evidence="1" id="KW-0472">Membrane</keyword>
<dbReference type="InterPro" id="IPR048389">
    <property type="entry name" value="YciQ-like_C"/>
</dbReference>
<comment type="caution">
    <text evidence="5">The sequence shown here is derived from an EMBL/GenBank/DDBJ whole genome shotgun (WGS) entry which is preliminary data.</text>
</comment>
<sequence length="530" mass="59291">MNNNNFFRRAIFFFAISLVTVFCVPSLAHAQATQEYIANFDVEIVVHKDGGLSVMEVIEYVFADSTHHGIERYIPYSFKRNGSTYKTPITVDSVTDENGLIYAFESSKSSGFQYLKIGDPDKLVSAGTHTYVINYTVEHVINFFDDHDEVYWNITGSDWKVPIDSAFASVKFSDSVLTEQDVTTACYTGAYNSTDSNCSIIWDNGSSFLTTAPLEAEQGMSVVVGFPKGNVREPSLSQKILLALQAYGYLIIPIGLFFFLHFRWLKQGRDPKGRGTIVPQYEPPENMLPSVMGALWDESADTKDISATIVHLAIKGYLKIKNTGKKKYDFIRQGKARQGMGDLTDTEKKIMEAVFSSTTDTVSLDSLKNKFYKDLPGIKSAMYKSLVDNNYYVADPATAKRTYYIGAGIIGGALFFTGGFGAASAWAAGILMIVLLLIYGRIMPKKTIHGAEVKEEVQGFKWFLSVTEEERLKFHNAPEKKPEEFMEFLPYAMVLGVEKEWSAQFKDMFIEAPSWYEGQPGTAFSAIYFG</sequence>
<feature type="transmembrane region" description="Helical" evidence="1">
    <location>
        <begin position="240"/>
        <end position="262"/>
    </location>
</feature>
<evidence type="ECO:0000256" key="2">
    <source>
        <dbReference type="SAM" id="SignalP"/>
    </source>
</evidence>
<feature type="transmembrane region" description="Helical" evidence="1">
    <location>
        <begin position="425"/>
        <end position="442"/>
    </location>
</feature>
<dbReference type="Pfam" id="PF09972">
    <property type="entry name" value="DUF2207"/>
    <property type="match status" value="1"/>
</dbReference>
<evidence type="ECO:0000256" key="1">
    <source>
        <dbReference type="SAM" id="Phobius"/>
    </source>
</evidence>
<evidence type="ECO:0008006" key="7">
    <source>
        <dbReference type="Google" id="ProtNLM"/>
    </source>
</evidence>
<gene>
    <name evidence="5" type="ORF">COT25_00710</name>
</gene>